<proteinExistence type="predicted"/>
<reference evidence="1" key="1">
    <citation type="submission" date="2018-05" db="EMBL/GenBank/DDBJ databases">
        <authorList>
            <person name="Lanie J.A."/>
            <person name="Ng W.-L."/>
            <person name="Kazmierczak K.M."/>
            <person name="Andrzejewski T.M."/>
            <person name="Davidsen T.M."/>
            <person name="Wayne K.J."/>
            <person name="Tettelin H."/>
            <person name="Glass J.I."/>
            <person name="Rusch D."/>
            <person name="Podicherti R."/>
            <person name="Tsui H.-C.T."/>
            <person name="Winkler M.E."/>
        </authorList>
    </citation>
    <scope>NUCLEOTIDE SEQUENCE</scope>
</reference>
<gene>
    <name evidence="1" type="ORF">METZ01_LOCUS393460</name>
</gene>
<organism evidence="1">
    <name type="scientific">marine metagenome</name>
    <dbReference type="NCBI Taxonomy" id="408172"/>
    <lineage>
        <taxon>unclassified sequences</taxon>
        <taxon>metagenomes</taxon>
        <taxon>ecological metagenomes</taxon>
    </lineage>
</organism>
<accession>A0A382V228</accession>
<sequence length="73" mass="8647">VLGRTCQECIDTGHHPPGIEYLYEECEHHKNRELKIFKTKAEALAYIYEELEMNEEQVMILPKEEIPDNEKTK</sequence>
<name>A0A382V228_9ZZZZ</name>
<dbReference type="EMBL" id="UINC01148616">
    <property type="protein sequence ID" value="SVD40606.1"/>
    <property type="molecule type" value="Genomic_DNA"/>
</dbReference>
<protein>
    <submittedName>
        <fullName evidence="1">Uncharacterized protein</fullName>
    </submittedName>
</protein>
<evidence type="ECO:0000313" key="1">
    <source>
        <dbReference type="EMBL" id="SVD40606.1"/>
    </source>
</evidence>
<feature type="non-terminal residue" evidence="1">
    <location>
        <position position="1"/>
    </location>
</feature>
<dbReference type="AlphaFoldDB" id="A0A382V228"/>